<feature type="region of interest" description="Disordered" evidence="1">
    <location>
        <begin position="1"/>
        <end position="25"/>
    </location>
</feature>
<feature type="compositionally biased region" description="Polar residues" evidence="1">
    <location>
        <begin position="160"/>
        <end position="172"/>
    </location>
</feature>
<dbReference type="Proteomes" id="UP001417504">
    <property type="component" value="Unassembled WGS sequence"/>
</dbReference>
<feature type="region of interest" description="Disordered" evidence="1">
    <location>
        <begin position="51"/>
        <end position="86"/>
    </location>
</feature>
<name>A0AAP0KLH2_9MAGN</name>
<dbReference type="EMBL" id="JBBNAE010000001">
    <property type="protein sequence ID" value="KAK9153542.1"/>
    <property type="molecule type" value="Genomic_DNA"/>
</dbReference>
<evidence type="ECO:0000313" key="3">
    <source>
        <dbReference type="Proteomes" id="UP001417504"/>
    </source>
</evidence>
<dbReference type="AlphaFoldDB" id="A0AAP0KLH2"/>
<comment type="caution">
    <text evidence="2">The sequence shown here is derived from an EMBL/GenBank/DDBJ whole genome shotgun (WGS) entry which is preliminary data.</text>
</comment>
<feature type="compositionally biased region" description="Basic residues" evidence="1">
    <location>
        <begin position="93"/>
        <end position="103"/>
    </location>
</feature>
<gene>
    <name evidence="2" type="ORF">Sjap_001022</name>
</gene>
<protein>
    <submittedName>
        <fullName evidence="2">Uncharacterized protein</fullName>
    </submittedName>
</protein>
<keyword evidence="3" id="KW-1185">Reference proteome</keyword>
<feature type="compositionally biased region" description="Gly residues" evidence="1">
    <location>
        <begin position="1"/>
        <end position="12"/>
    </location>
</feature>
<feature type="region of interest" description="Disordered" evidence="1">
    <location>
        <begin position="128"/>
        <end position="187"/>
    </location>
</feature>
<feature type="compositionally biased region" description="Low complexity" evidence="1">
    <location>
        <begin position="251"/>
        <end position="266"/>
    </location>
</feature>
<organism evidence="2 3">
    <name type="scientific">Stephania japonica</name>
    <dbReference type="NCBI Taxonomy" id="461633"/>
    <lineage>
        <taxon>Eukaryota</taxon>
        <taxon>Viridiplantae</taxon>
        <taxon>Streptophyta</taxon>
        <taxon>Embryophyta</taxon>
        <taxon>Tracheophyta</taxon>
        <taxon>Spermatophyta</taxon>
        <taxon>Magnoliopsida</taxon>
        <taxon>Ranunculales</taxon>
        <taxon>Menispermaceae</taxon>
        <taxon>Menispermoideae</taxon>
        <taxon>Cissampelideae</taxon>
        <taxon>Stephania</taxon>
    </lineage>
</organism>
<feature type="region of interest" description="Disordered" evidence="1">
    <location>
        <begin position="241"/>
        <end position="282"/>
    </location>
</feature>
<feature type="compositionally biased region" description="Low complexity" evidence="1">
    <location>
        <begin position="144"/>
        <end position="159"/>
    </location>
</feature>
<feature type="region of interest" description="Disordered" evidence="1">
    <location>
        <begin position="93"/>
        <end position="112"/>
    </location>
</feature>
<dbReference type="PANTHER" id="PTHR34460:SF2">
    <property type="entry name" value="OS04G0405500 PROTEIN"/>
    <property type="match status" value="1"/>
</dbReference>
<dbReference type="PANTHER" id="PTHR34460">
    <property type="entry name" value="VITELLOGENIN-LIKE PROTEIN"/>
    <property type="match status" value="1"/>
</dbReference>
<proteinExistence type="predicted"/>
<accession>A0AAP0KLH2</accession>
<sequence>MGKDWVGGGGGGGDDDLGEEGMQCSKHPYKSCPGGVCGMCLQEKLGKLVSSSKSNSFSPFSSSSSASPSFRSATTTKESVLEDTREAVLLKRSKSSAAARRHHPIDFNNNSNGPRKTRFWSFIHLPSSRGRGAGGNKGGVGVHPTPTAAATATATATATSSSGVENESPNRNSSSLGRKVGRSRSVGCGSRSFSGDFLERLSTGFGDCTVLRRVESQREATKPSKDHNRIKDRVKCGGLFGGFGYAHHQHQQQQQLQQQQQQQRQQTPQTPHAHAHRRTSKSWRWSLASPIRALIMSSSSISSKPDPGEDGYTKVDHSSAHVPSLLTVRS</sequence>
<feature type="compositionally biased region" description="Gly residues" evidence="1">
    <location>
        <begin position="131"/>
        <end position="141"/>
    </location>
</feature>
<evidence type="ECO:0000256" key="1">
    <source>
        <dbReference type="SAM" id="MobiDB-lite"/>
    </source>
</evidence>
<reference evidence="2 3" key="1">
    <citation type="submission" date="2024-01" db="EMBL/GenBank/DDBJ databases">
        <title>Genome assemblies of Stephania.</title>
        <authorList>
            <person name="Yang L."/>
        </authorList>
    </citation>
    <scope>NUCLEOTIDE SEQUENCE [LARGE SCALE GENOMIC DNA]</scope>
    <source>
        <strain evidence="2">QJT</strain>
        <tissue evidence="2">Leaf</tissue>
    </source>
</reference>
<feature type="compositionally biased region" description="Low complexity" evidence="1">
    <location>
        <begin position="51"/>
        <end position="72"/>
    </location>
</feature>
<feature type="compositionally biased region" description="Low complexity" evidence="1">
    <location>
        <begin position="173"/>
        <end position="187"/>
    </location>
</feature>
<feature type="region of interest" description="Disordered" evidence="1">
    <location>
        <begin position="297"/>
        <end position="330"/>
    </location>
</feature>
<evidence type="ECO:0000313" key="2">
    <source>
        <dbReference type="EMBL" id="KAK9153542.1"/>
    </source>
</evidence>